<proteinExistence type="predicted"/>
<dbReference type="GO" id="GO:0003676">
    <property type="term" value="F:nucleic acid binding"/>
    <property type="evidence" value="ECO:0007669"/>
    <property type="project" value="InterPro"/>
</dbReference>
<dbReference type="InterPro" id="IPR012337">
    <property type="entry name" value="RNaseH-like_sf"/>
</dbReference>
<evidence type="ECO:0008006" key="3">
    <source>
        <dbReference type="Google" id="ProtNLM"/>
    </source>
</evidence>
<dbReference type="STRING" id="145854.GA0074692_6756"/>
<evidence type="ECO:0000313" key="1">
    <source>
        <dbReference type="EMBL" id="SCL43191.1"/>
    </source>
</evidence>
<gene>
    <name evidence="1" type="ORF">GA0074692_6756</name>
</gene>
<dbReference type="Gene3D" id="3.30.420.10">
    <property type="entry name" value="Ribonuclease H-like superfamily/Ribonuclease H"/>
    <property type="match status" value="1"/>
</dbReference>
<accession>A0A1C6TN57</accession>
<keyword evidence="2" id="KW-1185">Reference proteome</keyword>
<dbReference type="EMBL" id="FMHW01000003">
    <property type="protein sequence ID" value="SCL43191.1"/>
    <property type="molecule type" value="Genomic_DNA"/>
</dbReference>
<dbReference type="SUPFAM" id="SSF53098">
    <property type="entry name" value="Ribonuclease H-like"/>
    <property type="match status" value="1"/>
</dbReference>
<name>A0A1C6TN57_9ACTN</name>
<dbReference type="OrthoDB" id="4762736at2"/>
<protein>
    <recommendedName>
        <fullName evidence="3">Exonuclease</fullName>
    </recommendedName>
</protein>
<dbReference type="InterPro" id="IPR036397">
    <property type="entry name" value="RNaseH_sf"/>
</dbReference>
<dbReference type="RefSeq" id="WP_091654635.1">
    <property type="nucleotide sequence ID" value="NZ_FMHW01000003.1"/>
</dbReference>
<reference evidence="2" key="1">
    <citation type="submission" date="2016-06" db="EMBL/GenBank/DDBJ databases">
        <authorList>
            <person name="Varghese N."/>
            <person name="Submissions Spin"/>
        </authorList>
    </citation>
    <scope>NUCLEOTIDE SEQUENCE [LARGE SCALE GENOMIC DNA]</scope>
    <source>
        <strain evidence="2">DSM 43817</strain>
    </source>
</reference>
<organism evidence="1 2">
    <name type="scientific">Micromonospora pallida</name>
    <dbReference type="NCBI Taxonomy" id="145854"/>
    <lineage>
        <taxon>Bacteria</taxon>
        <taxon>Bacillati</taxon>
        <taxon>Actinomycetota</taxon>
        <taxon>Actinomycetes</taxon>
        <taxon>Micromonosporales</taxon>
        <taxon>Micromonosporaceae</taxon>
        <taxon>Micromonospora</taxon>
    </lineage>
</organism>
<sequence length="233" mass="25553">MTLVFLDLETTGTDPDAHHVWEVAAIVRGHRDRRYDGLWHVMMRPRLAAADPAALRVGRYYERATAYLSDPDVQAHVVDRPLEMHPFVPIGRAVTRLDVARWLAVILDGATLIGATPSFDANFMARFLRSHWQAPTWHHRLVDVTTLAAGYLAGHRDGYNTSARWLVDAHHGASGGGCALADPELDTSAVPGPPWRSTDLAARLGVVGEPEARHTAVGDARWAMAVYDQVAGT</sequence>
<dbReference type="AlphaFoldDB" id="A0A1C6TN57"/>
<dbReference type="Proteomes" id="UP000198959">
    <property type="component" value="Unassembled WGS sequence"/>
</dbReference>
<evidence type="ECO:0000313" key="2">
    <source>
        <dbReference type="Proteomes" id="UP000198959"/>
    </source>
</evidence>